<keyword evidence="2" id="KW-1185">Reference proteome</keyword>
<reference evidence="1 2" key="1">
    <citation type="journal article" date="2019" name="Sci. Rep.">
        <title>Orb-weaving spider Araneus ventricosus genome elucidates the spidroin gene catalogue.</title>
        <authorList>
            <person name="Kono N."/>
            <person name="Nakamura H."/>
            <person name="Ohtoshi R."/>
            <person name="Moran D.A.P."/>
            <person name="Shinohara A."/>
            <person name="Yoshida Y."/>
            <person name="Fujiwara M."/>
            <person name="Mori M."/>
            <person name="Tomita M."/>
            <person name="Arakawa K."/>
        </authorList>
    </citation>
    <scope>NUCLEOTIDE SEQUENCE [LARGE SCALE GENOMIC DNA]</scope>
</reference>
<dbReference type="EMBL" id="BGPR01087661">
    <property type="protein sequence ID" value="GBM08059.1"/>
    <property type="molecule type" value="Genomic_DNA"/>
</dbReference>
<dbReference type="Proteomes" id="UP000499080">
    <property type="component" value="Unassembled WGS sequence"/>
</dbReference>
<evidence type="ECO:0000313" key="2">
    <source>
        <dbReference type="Proteomes" id="UP000499080"/>
    </source>
</evidence>
<accession>A0A4Y2CVB9</accession>
<comment type="caution">
    <text evidence="1">The sequence shown here is derived from an EMBL/GenBank/DDBJ whole genome shotgun (WGS) entry which is preliminary data.</text>
</comment>
<proteinExistence type="predicted"/>
<dbReference type="AlphaFoldDB" id="A0A4Y2CVB9"/>
<sequence length="119" mass="13530">MMPDLQWDSQSGRTSIHVVMKRATPYSMQTRWIFSDSQRRWTFDPRCRSVHQAHKQYTASARRTFDPCSDFSASGPQTRWIFSGSAAGRLIHVRLAYQALAQTHGSSVDSSGWMFATGI</sequence>
<gene>
    <name evidence="1" type="ORF">AVEN_211152_1</name>
</gene>
<name>A0A4Y2CVB9_ARAVE</name>
<protein>
    <submittedName>
        <fullName evidence="1">Uncharacterized protein</fullName>
    </submittedName>
</protein>
<evidence type="ECO:0000313" key="1">
    <source>
        <dbReference type="EMBL" id="GBM08059.1"/>
    </source>
</evidence>
<organism evidence="1 2">
    <name type="scientific">Araneus ventricosus</name>
    <name type="common">Orbweaver spider</name>
    <name type="synonym">Epeira ventricosa</name>
    <dbReference type="NCBI Taxonomy" id="182803"/>
    <lineage>
        <taxon>Eukaryota</taxon>
        <taxon>Metazoa</taxon>
        <taxon>Ecdysozoa</taxon>
        <taxon>Arthropoda</taxon>
        <taxon>Chelicerata</taxon>
        <taxon>Arachnida</taxon>
        <taxon>Araneae</taxon>
        <taxon>Araneomorphae</taxon>
        <taxon>Entelegynae</taxon>
        <taxon>Araneoidea</taxon>
        <taxon>Araneidae</taxon>
        <taxon>Araneus</taxon>
    </lineage>
</organism>